<evidence type="ECO:0000313" key="12">
    <source>
        <dbReference type="Proteomes" id="UP000789759"/>
    </source>
</evidence>
<dbReference type="EMBL" id="CAJVQA010006661">
    <property type="protein sequence ID" value="CAG8644396.1"/>
    <property type="molecule type" value="Genomic_DNA"/>
</dbReference>
<comment type="similarity">
    <text evidence="2">Belongs to the SAICAR synthetase family.</text>
</comment>
<keyword evidence="8" id="KW-0067">ATP-binding</keyword>
<dbReference type="EC" id="6.3.2.6" evidence="3"/>
<evidence type="ECO:0000259" key="10">
    <source>
        <dbReference type="Pfam" id="PF01259"/>
    </source>
</evidence>
<sequence length="216" mass="24601">MPASVQKYRDQLENRCLLVKDLKVFPIEAIVRGYITGSAWSEYKKKKSMCDIPLPDGLLESQSFEKPFYTPSTKAEIGSHDENIHPDKVVEIVGEKFAHDIAETSVKLYSKARKYACDKGIIIADTKFEFGTDSDGNLFLADEVLTPDSSRFWLSSNYKVGEKQDSLDKQYLRDYLLSIGFDKKTSIRIPENIVQKISEKYAEIYEMLTEGDPGFI</sequence>
<dbReference type="GO" id="GO:0004639">
    <property type="term" value="F:phosphoribosylaminoimidazolesuccinocarboxamide synthase activity"/>
    <property type="evidence" value="ECO:0007669"/>
    <property type="project" value="UniProtKB-EC"/>
</dbReference>
<dbReference type="PANTHER" id="PTHR43700">
    <property type="entry name" value="PHOSPHORIBOSYLAMINOIMIDAZOLE-SUCCINOCARBOXAMIDE SYNTHASE"/>
    <property type="match status" value="1"/>
</dbReference>
<evidence type="ECO:0000256" key="4">
    <source>
        <dbReference type="ARBA" id="ARBA00016460"/>
    </source>
</evidence>
<dbReference type="GO" id="GO:0005524">
    <property type="term" value="F:ATP binding"/>
    <property type="evidence" value="ECO:0007669"/>
    <property type="project" value="UniProtKB-KW"/>
</dbReference>
<accession>A0A9N9DKQ1</accession>
<comment type="pathway">
    <text evidence="1">Purine metabolism; IMP biosynthesis via de novo pathway; 5-amino-1-(5-phospho-D-ribosyl)imidazole-4-carboxamide from 5-amino-1-(5-phospho-D-ribosyl)imidazole-4-carboxylate: step 1/2.</text>
</comment>
<dbReference type="InterPro" id="IPR018236">
    <property type="entry name" value="SAICAR_synthetase_CS"/>
</dbReference>
<comment type="caution">
    <text evidence="11">The sequence shown here is derived from an EMBL/GenBank/DDBJ whole genome shotgun (WGS) entry which is preliminary data.</text>
</comment>
<evidence type="ECO:0000256" key="7">
    <source>
        <dbReference type="ARBA" id="ARBA00022755"/>
    </source>
</evidence>
<dbReference type="PANTHER" id="PTHR43700:SF1">
    <property type="entry name" value="PHOSPHORIBOSYLAMINOIMIDAZOLE-SUCCINOCARBOXAMIDE SYNTHASE"/>
    <property type="match status" value="1"/>
</dbReference>
<keyword evidence="6" id="KW-0547">Nucleotide-binding</keyword>
<evidence type="ECO:0000313" key="11">
    <source>
        <dbReference type="EMBL" id="CAG8644396.1"/>
    </source>
</evidence>
<dbReference type="GO" id="GO:0005737">
    <property type="term" value="C:cytoplasm"/>
    <property type="evidence" value="ECO:0007669"/>
    <property type="project" value="TreeGrafter"/>
</dbReference>
<dbReference type="OrthoDB" id="9991235at2759"/>
<organism evidence="11 12">
    <name type="scientific">Cetraspora pellucida</name>
    <dbReference type="NCBI Taxonomy" id="1433469"/>
    <lineage>
        <taxon>Eukaryota</taxon>
        <taxon>Fungi</taxon>
        <taxon>Fungi incertae sedis</taxon>
        <taxon>Mucoromycota</taxon>
        <taxon>Glomeromycotina</taxon>
        <taxon>Glomeromycetes</taxon>
        <taxon>Diversisporales</taxon>
        <taxon>Gigasporaceae</taxon>
        <taxon>Cetraspora</taxon>
    </lineage>
</organism>
<dbReference type="CDD" id="cd01414">
    <property type="entry name" value="SAICAR_synt_Sc"/>
    <property type="match status" value="1"/>
</dbReference>
<name>A0A9N9DKQ1_9GLOM</name>
<feature type="domain" description="SAICAR synthetase/ADE2 N-terminal" evidence="10">
    <location>
        <begin position="9"/>
        <end position="178"/>
    </location>
</feature>
<evidence type="ECO:0000256" key="6">
    <source>
        <dbReference type="ARBA" id="ARBA00022741"/>
    </source>
</evidence>
<dbReference type="GO" id="GO:0006189">
    <property type="term" value="P:'de novo' IMP biosynthetic process"/>
    <property type="evidence" value="ECO:0007669"/>
    <property type="project" value="TreeGrafter"/>
</dbReference>
<gene>
    <name evidence="11" type="ORF">CPELLU_LOCUS9016</name>
</gene>
<evidence type="ECO:0000256" key="1">
    <source>
        <dbReference type="ARBA" id="ARBA00004672"/>
    </source>
</evidence>
<evidence type="ECO:0000256" key="9">
    <source>
        <dbReference type="ARBA" id="ARBA00030409"/>
    </source>
</evidence>
<dbReference type="Gene3D" id="3.30.470.20">
    <property type="entry name" value="ATP-grasp fold, B domain"/>
    <property type="match status" value="1"/>
</dbReference>
<dbReference type="Pfam" id="PF01259">
    <property type="entry name" value="SAICAR_synt"/>
    <property type="match status" value="1"/>
</dbReference>
<evidence type="ECO:0000256" key="2">
    <source>
        <dbReference type="ARBA" id="ARBA00010190"/>
    </source>
</evidence>
<evidence type="ECO:0000256" key="5">
    <source>
        <dbReference type="ARBA" id="ARBA00022598"/>
    </source>
</evidence>
<dbReference type="InterPro" id="IPR028923">
    <property type="entry name" value="SAICAR_synt/ADE2_N"/>
</dbReference>
<dbReference type="AlphaFoldDB" id="A0A9N9DKQ1"/>
<dbReference type="PROSITE" id="PS01057">
    <property type="entry name" value="SAICAR_SYNTHETASE_1"/>
    <property type="match status" value="1"/>
</dbReference>
<keyword evidence="5" id="KW-0436">Ligase</keyword>
<keyword evidence="7" id="KW-0658">Purine biosynthesis</keyword>
<protein>
    <recommendedName>
        <fullName evidence="4">Phosphoribosylaminoimidazole-succinocarboxamide synthase</fullName>
        <ecNumber evidence="3">6.3.2.6</ecNumber>
    </recommendedName>
    <alternativeName>
        <fullName evidence="9">SAICAR synthetase</fullName>
    </alternativeName>
</protein>
<dbReference type="SUPFAM" id="SSF56104">
    <property type="entry name" value="SAICAR synthase-like"/>
    <property type="match status" value="1"/>
</dbReference>
<dbReference type="FunFam" id="3.30.470.20:FF:000015">
    <property type="entry name" value="Phosphoribosylaminoimidazole-succinocarboxamide synthase"/>
    <property type="match status" value="1"/>
</dbReference>
<reference evidence="11" key="1">
    <citation type="submission" date="2021-06" db="EMBL/GenBank/DDBJ databases">
        <authorList>
            <person name="Kallberg Y."/>
            <person name="Tangrot J."/>
            <person name="Rosling A."/>
        </authorList>
    </citation>
    <scope>NUCLEOTIDE SEQUENCE</scope>
    <source>
        <strain evidence="11">FL966</strain>
    </source>
</reference>
<evidence type="ECO:0000256" key="3">
    <source>
        <dbReference type="ARBA" id="ARBA00012217"/>
    </source>
</evidence>
<dbReference type="PROSITE" id="PS01058">
    <property type="entry name" value="SAICAR_SYNTHETASE_2"/>
    <property type="match status" value="1"/>
</dbReference>
<dbReference type="Proteomes" id="UP000789759">
    <property type="component" value="Unassembled WGS sequence"/>
</dbReference>
<proteinExistence type="inferred from homology"/>
<dbReference type="NCBIfam" id="NF010568">
    <property type="entry name" value="PRK13961.1"/>
    <property type="match status" value="1"/>
</dbReference>
<keyword evidence="12" id="KW-1185">Reference proteome</keyword>
<evidence type="ECO:0000256" key="8">
    <source>
        <dbReference type="ARBA" id="ARBA00022840"/>
    </source>
</evidence>